<dbReference type="Pfam" id="PF17482">
    <property type="entry name" value="Phage_sheath_1C"/>
    <property type="match status" value="1"/>
</dbReference>
<gene>
    <name evidence="4" type="ORF">TRP8649_01402</name>
</gene>
<evidence type="ECO:0000259" key="2">
    <source>
        <dbReference type="Pfam" id="PF04984"/>
    </source>
</evidence>
<dbReference type="PANTHER" id="PTHR35861:SF1">
    <property type="entry name" value="PHAGE TAIL SHEATH PROTEIN"/>
    <property type="match status" value="1"/>
</dbReference>
<keyword evidence="5" id="KW-1185">Reference proteome</keyword>
<evidence type="ECO:0000256" key="1">
    <source>
        <dbReference type="ARBA" id="ARBA00008005"/>
    </source>
</evidence>
<dbReference type="InterPro" id="IPR035089">
    <property type="entry name" value="Phage_sheath_subtilisin"/>
</dbReference>
<comment type="similarity">
    <text evidence="1">Belongs to the myoviridae tail sheath protein family.</text>
</comment>
<reference evidence="5" key="1">
    <citation type="submission" date="2017-05" db="EMBL/GenBank/DDBJ databases">
        <authorList>
            <person name="Rodrigo-Torres L."/>
            <person name="Arahal R. D."/>
            <person name="Lucena T."/>
        </authorList>
    </citation>
    <scope>NUCLEOTIDE SEQUENCE [LARGE SCALE GENOMIC DNA]</scope>
    <source>
        <strain evidence="5">CECT 8649</strain>
    </source>
</reference>
<dbReference type="OrthoDB" id="9767864at2"/>
<organism evidence="4 5">
    <name type="scientific">Pelagimonas phthalicica</name>
    <dbReference type="NCBI Taxonomy" id="1037362"/>
    <lineage>
        <taxon>Bacteria</taxon>
        <taxon>Pseudomonadati</taxon>
        <taxon>Pseudomonadota</taxon>
        <taxon>Alphaproteobacteria</taxon>
        <taxon>Rhodobacterales</taxon>
        <taxon>Roseobacteraceae</taxon>
        <taxon>Pelagimonas</taxon>
    </lineage>
</organism>
<dbReference type="EMBL" id="FXXP01000001">
    <property type="protein sequence ID" value="SMX27299.1"/>
    <property type="molecule type" value="Genomic_DNA"/>
</dbReference>
<feature type="domain" description="Tail sheath protein subtilisin-like" evidence="2">
    <location>
        <begin position="111"/>
        <end position="280"/>
    </location>
</feature>
<sequence length="393" mass="42018">MAFLHGVEVIEIDAGPRPIQTVKSSVIGVVGTAPDADADIFPLNTPVMVAGSRAKAAKLDTTGDRKGTLPAAMGGIFDQAGAAVVVVRVAEDNDTTTQLANVIGGAHAGTGNYEGVHALLGAESIVGASPRIIIAPGFTHQRPSNLANPVVAELLGICDRLRAVHFADGPNTNDADALQFASDFGSSRVYVSDPWHKVLSGSDIIDVPPSARLAGIQARVDNEIGFWASLSNQLINGIMGTTRPVDFKLGDANCRANLLNESKIGTTIQQNGYRTWGNRSLTADSKWHFLCVRRTADIINDSLLRAHLWAVDRGITRTYIEDVEEGVNDYLSGLVAMGAILGGKCWADPDLNTPANVQLGKVFFNFDFTAVYPAEHVTFRSHLVNDYIEEVFN</sequence>
<dbReference type="RefSeq" id="WP_099243462.1">
    <property type="nucleotide sequence ID" value="NZ_FXXP01000001.1"/>
</dbReference>
<evidence type="ECO:0000259" key="3">
    <source>
        <dbReference type="Pfam" id="PF17482"/>
    </source>
</evidence>
<proteinExistence type="inferred from homology"/>
<evidence type="ECO:0000313" key="4">
    <source>
        <dbReference type="EMBL" id="SMX27299.1"/>
    </source>
</evidence>
<dbReference type="Gene3D" id="3.40.50.11780">
    <property type="match status" value="1"/>
</dbReference>
<name>A0A238J9N4_9RHOB</name>
<dbReference type="InterPro" id="IPR052042">
    <property type="entry name" value="Tail_sheath_structural"/>
</dbReference>
<accession>A0A238J9N4</accession>
<dbReference type="InterPro" id="IPR020287">
    <property type="entry name" value="Tail_sheath_C"/>
</dbReference>
<evidence type="ECO:0000313" key="5">
    <source>
        <dbReference type="Proteomes" id="UP000225972"/>
    </source>
</evidence>
<dbReference type="Proteomes" id="UP000225972">
    <property type="component" value="Unassembled WGS sequence"/>
</dbReference>
<dbReference type="AlphaFoldDB" id="A0A238J9N4"/>
<dbReference type="PANTHER" id="PTHR35861">
    <property type="match status" value="1"/>
</dbReference>
<dbReference type="Pfam" id="PF04984">
    <property type="entry name" value="Phage_sheath_1"/>
    <property type="match status" value="1"/>
</dbReference>
<protein>
    <submittedName>
        <fullName evidence="4">Phage tail sheath protein</fullName>
    </submittedName>
</protein>
<feature type="domain" description="Tail sheath protein C-terminal" evidence="3">
    <location>
        <begin position="283"/>
        <end position="382"/>
    </location>
</feature>